<comment type="caution">
    <text evidence="2">The sequence shown here is derived from an EMBL/GenBank/DDBJ whole genome shotgun (WGS) entry which is preliminary data.</text>
</comment>
<evidence type="ECO:0000313" key="2">
    <source>
        <dbReference type="EMBL" id="KAJ1100457.1"/>
    </source>
</evidence>
<feature type="region of interest" description="Disordered" evidence="1">
    <location>
        <begin position="126"/>
        <end position="148"/>
    </location>
</feature>
<protein>
    <submittedName>
        <fullName evidence="2">Uncharacterized protein</fullName>
    </submittedName>
</protein>
<evidence type="ECO:0000313" key="3">
    <source>
        <dbReference type="Proteomes" id="UP001066276"/>
    </source>
</evidence>
<accession>A0AAV7MD90</accession>
<keyword evidence="3" id="KW-1185">Reference proteome</keyword>
<name>A0AAV7MD90_PLEWA</name>
<evidence type="ECO:0000256" key="1">
    <source>
        <dbReference type="SAM" id="MobiDB-lite"/>
    </source>
</evidence>
<proteinExistence type="predicted"/>
<organism evidence="2 3">
    <name type="scientific">Pleurodeles waltl</name>
    <name type="common">Iberian ribbed newt</name>
    <dbReference type="NCBI Taxonomy" id="8319"/>
    <lineage>
        <taxon>Eukaryota</taxon>
        <taxon>Metazoa</taxon>
        <taxon>Chordata</taxon>
        <taxon>Craniata</taxon>
        <taxon>Vertebrata</taxon>
        <taxon>Euteleostomi</taxon>
        <taxon>Amphibia</taxon>
        <taxon>Batrachia</taxon>
        <taxon>Caudata</taxon>
        <taxon>Salamandroidea</taxon>
        <taxon>Salamandridae</taxon>
        <taxon>Pleurodelinae</taxon>
        <taxon>Pleurodeles</taxon>
    </lineage>
</organism>
<dbReference type="EMBL" id="JANPWB010000014">
    <property type="protein sequence ID" value="KAJ1100457.1"/>
    <property type="molecule type" value="Genomic_DNA"/>
</dbReference>
<dbReference type="AlphaFoldDB" id="A0AAV7MD90"/>
<sequence>MSAQDHQQPPCQRQHFVKGGEAKIDGTLDTKGRHRWKRGPAAGCRQLTWVKAHDAALRGAAYPTPKSASSALQDRPQISAGVTVGQRPYVLRAFCHTNIKAEVSHPEEMGGSLGDVTAGRHHGLRPETAARGTTDAGLGPVEQPVHGA</sequence>
<dbReference type="Proteomes" id="UP001066276">
    <property type="component" value="Chromosome 10"/>
</dbReference>
<gene>
    <name evidence="2" type="ORF">NDU88_005543</name>
</gene>
<reference evidence="2" key="1">
    <citation type="journal article" date="2022" name="bioRxiv">
        <title>Sequencing and chromosome-scale assembly of the giantPleurodeles waltlgenome.</title>
        <authorList>
            <person name="Brown T."/>
            <person name="Elewa A."/>
            <person name="Iarovenko S."/>
            <person name="Subramanian E."/>
            <person name="Araus A.J."/>
            <person name="Petzold A."/>
            <person name="Susuki M."/>
            <person name="Suzuki K.-i.T."/>
            <person name="Hayashi T."/>
            <person name="Toyoda A."/>
            <person name="Oliveira C."/>
            <person name="Osipova E."/>
            <person name="Leigh N.D."/>
            <person name="Simon A."/>
            <person name="Yun M.H."/>
        </authorList>
    </citation>
    <scope>NUCLEOTIDE SEQUENCE</scope>
    <source>
        <strain evidence="2">20211129_DDA</strain>
        <tissue evidence="2">Liver</tissue>
    </source>
</reference>